<keyword evidence="3" id="KW-0238">DNA-binding</keyword>
<dbReference type="PANTHER" id="PTHR30580">
    <property type="entry name" value="PRIMOSOMAL PROTEIN N"/>
    <property type="match status" value="1"/>
</dbReference>
<dbReference type="Pfam" id="PF17764">
    <property type="entry name" value="PriA_3primeBD"/>
    <property type="match status" value="1"/>
</dbReference>
<dbReference type="EMBL" id="JAPNKE010000002">
    <property type="protein sequence ID" value="MCY1012169.1"/>
    <property type="molecule type" value="Genomic_DNA"/>
</dbReference>
<keyword evidence="6" id="KW-1185">Reference proteome</keyword>
<gene>
    <name evidence="5" type="ORF">OV079_42845</name>
</gene>
<reference evidence="5" key="1">
    <citation type="submission" date="2022-11" db="EMBL/GenBank/DDBJ databases">
        <title>Minimal conservation of predation-associated metabolite biosynthetic gene clusters underscores biosynthetic potential of Myxococcota including descriptions for ten novel species: Archangium lansinium sp. nov., Myxococcus landrumus sp. nov., Nannocystis bai.</title>
        <authorList>
            <person name="Ahearne A."/>
            <person name="Stevens C."/>
            <person name="Phillips K."/>
        </authorList>
    </citation>
    <scope>NUCLEOTIDE SEQUENCE</scope>
    <source>
        <strain evidence="5">Na p29</strain>
    </source>
</reference>
<dbReference type="InterPro" id="IPR042115">
    <property type="entry name" value="PriA_3primeBD_sf"/>
</dbReference>
<dbReference type="Gene3D" id="3.40.1440.60">
    <property type="entry name" value="PriA, 3(prime) DNA-binding domain"/>
    <property type="match status" value="1"/>
</dbReference>
<sequence>MSERLVSVALPVALDRGFTYAVPTSWPSAPEPGARVLVPFANRGLVGVVRAAPPEKLNGARIKLLEEVLDPPGAPSLTPKLARLCEWVADYYVAPVGEVYRLALPGLLTGHDVRRVMLSEAGAQALTAAREVVLQPVDDAGLPTAAEQRVLAALASAPGASSRSNG</sequence>
<feature type="domain" description="Primosomal protein N' 3' DNA-binding" evidence="4">
    <location>
        <begin position="7"/>
        <end position="105"/>
    </location>
</feature>
<protein>
    <recommendedName>
        <fullName evidence="4">Primosomal protein N' 3' DNA-binding domain-containing protein</fullName>
    </recommendedName>
</protein>
<evidence type="ECO:0000313" key="6">
    <source>
        <dbReference type="Proteomes" id="UP001150924"/>
    </source>
</evidence>
<dbReference type="GO" id="GO:0003677">
    <property type="term" value="F:DNA binding"/>
    <property type="evidence" value="ECO:0007669"/>
    <property type="project" value="UniProtKB-KW"/>
</dbReference>
<dbReference type="Proteomes" id="UP001150924">
    <property type="component" value="Unassembled WGS sequence"/>
</dbReference>
<accession>A0A9X3EXE6</accession>
<evidence type="ECO:0000256" key="2">
    <source>
        <dbReference type="ARBA" id="ARBA00022840"/>
    </source>
</evidence>
<dbReference type="GO" id="GO:0043138">
    <property type="term" value="F:3'-5' DNA helicase activity"/>
    <property type="evidence" value="ECO:0007669"/>
    <property type="project" value="TreeGrafter"/>
</dbReference>
<dbReference type="PANTHER" id="PTHR30580:SF0">
    <property type="entry name" value="PRIMOSOMAL PROTEIN N"/>
    <property type="match status" value="1"/>
</dbReference>
<dbReference type="GO" id="GO:0005524">
    <property type="term" value="F:ATP binding"/>
    <property type="evidence" value="ECO:0007669"/>
    <property type="project" value="UniProtKB-KW"/>
</dbReference>
<dbReference type="FunFam" id="3.40.1440.60:FF:000001">
    <property type="entry name" value="Primosomal protein N"/>
    <property type="match status" value="1"/>
</dbReference>
<evidence type="ECO:0000259" key="4">
    <source>
        <dbReference type="Pfam" id="PF17764"/>
    </source>
</evidence>
<dbReference type="GO" id="GO:0006302">
    <property type="term" value="P:double-strand break repair"/>
    <property type="evidence" value="ECO:0007669"/>
    <property type="project" value="TreeGrafter"/>
</dbReference>
<proteinExistence type="predicted"/>
<dbReference type="GO" id="GO:0006310">
    <property type="term" value="P:DNA recombination"/>
    <property type="evidence" value="ECO:0007669"/>
    <property type="project" value="TreeGrafter"/>
</dbReference>
<dbReference type="AlphaFoldDB" id="A0A9X3EXE6"/>
<comment type="caution">
    <text evidence="5">The sequence shown here is derived from an EMBL/GenBank/DDBJ whole genome shotgun (WGS) entry which is preliminary data.</text>
</comment>
<evidence type="ECO:0000256" key="3">
    <source>
        <dbReference type="ARBA" id="ARBA00023125"/>
    </source>
</evidence>
<organism evidence="5 6">
    <name type="scientific">Nannocystis pusilla</name>
    <dbReference type="NCBI Taxonomy" id="889268"/>
    <lineage>
        <taxon>Bacteria</taxon>
        <taxon>Pseudomonadati</taxon>
        <taxon>Myxococcota</taxon>
        <taxon>Polyangia</taxon>
        <taxon>Nannocystales</taxon>
        <taxon>Nannocystaceae</taxon>
        <taxon>Nannocystis</taxon>
    </lineage>
</organism>
<keyword evidence="2" id="KW-0067">ATP-binding</keyword>
<keyword evidence="1" id="KW-0547">Nucleotide-binding</keyword>
<name>A0A9X3EXE6_9BACT</name>
<dbReference type="RefSeq" id="WP_267775492.1">
    <property type="nucleotide sequence ID" value="NZ_JAPNKE010000002.1"/>
</dbReference>
<dbReference type="InterPro" id="IPR041222">
    <property type="entry name" value="PriA_3primeBD"/>
</dbReference>
<evidence type="ECO:0000256" key="1">
    <source>
        <dbReference type="ARBA" id="ARBA00022741"/>
    </source>
</evidence>
<evidence type="ECO:0000313" key="5">
    <source>
        <dbReference type="EMBL" id="MCY1012169.1"/>
    </source>
</evidence>
<dbReference type="GO" id="GO:0006270">
    <property type="term" value="P:DNA replication initiation"/>
    <property type="evidence" value="ECO:0007669"/>
    <property type="project" value="TreeGrafter"/>
</dbReference>